<gene>
    <name evidence="1" type="ORF">F0L68_15910</name>
</gene>
<accession>A0A5B2XDB3</accession>
<sequence length="205" mass="22581">MHRAGSASWQIGINRWSHAFDVALWFRAVERIEVPAGGIVPGPLDIGAVPEPSPDAGDPAELVPSWLGWWRALAEAPRRTPPFNPERRQGEAAFIPPDFTGLAEWPRLRQLVAGRWEDAYQWHTARKRAARGPAGRGDDRTGQVVADIERELGRKALPFSLDLVVLPVVDDEVRRLGGDRYLVPEAIADGPSWPSALRALVTPIA</sequence>
<dbReference type="OrthoDB" id="3368005at2"/>
<dbReference type="Proteomes" id="UP000323454">
    <property type="component" value="Unassembled WGS sequence"/>
</dbReference>
<keyword evidence="2" id="KW-1185">Reference proteome</keyword>
<proteinExistence type="predicted"/>
<reference evidence="1 2" key="1">
    <citation type="submission" date="2019-09" db="EMBL/GenBank/DDBJ databases">
        <title>Goodfellowia gen. nov., a new genus of the Pseudonocardineae related to Actinoalloteichus, containing Goodfellowia coeruleoviolacea gen. nov., comb. nov. gen. nov., comb. nov.</title>
        <authorList>
            <person name="Labeda D."/>
        </authorList>
    </citation>
    <scope>NUCLEOTIDE SEQUENCE [LARGE SCALE GENOMIC DNA]</scope>
    <source>
        <strain evidence="1 2">AN110305</strain>
    </source>
</reference>
<dbReference type="AlphaFoldDB" id="A0A5B2XDB3"/>
<protein>
    <submittedName>
        <fullName evidence="1">Uncharacterized protein</fullName>
    </submittedName>
</protein>
<dbReference type="RefSeq" id="WP_149850349.1">
    <property type="nucleotide sequence ID" value="NZ_VUOB01000026.1"/>
</dbReference>
<dbReference type="EMBL" id="VUOB01000026">
    <property type="protein sequence ID" value="KAA2261728.1"/>
    <property type="molecule type" value="Genomic_DNA"/>
</dbReference>
<evidence type="ECO:0000313" key="1">
    <source>
        <dbReference type="EMBL" id="KAA2261728.1"/>
    </source>
</evidence>
<evidence type="ECO:0000313" key="2">
    <source>
        <dbReference type="Proteomes" id="UP000323454"/>
    </source>
</evidence>
<organism evidence="1 2">
    <name type="scientific">Solihabitans fulvus</name>
    <dbReference type="NCBI Taxonomy" id="1892852"/>
    <lineage>
        <taxon>Bacteria</taxon>
        <taxon>Bacillati</taxon>
        <taxon>Actinomycetota</taxon>
        <taxon>Actinomycetes</taxon>
        <taxon>Pseudonocardiales</taxon>
        <taxon>Pseudonocardiaceae</taxon>
        <taxon>Solihabitans</taxon>
    </lineage>
</organism>
<reference evidence="1 2" key="2">
    <citation type="submission" date="2019-09" db="EMBL/GenBank/DDBJ databases">
        <authorList>
            <person name="Jin C."/>
        </authorList>
    </citation>
    <scope>NUCLEOTIDE SEQUENCE [LARGE SCALE GENOMIC DNA]</scope>
    <source>
        <strain evidence="1 2">AN110305</strain>
    </source>
</reference>
<comment type="caution">
    <text evidence="1">The sequence shown here is derived from an EMBL/GenBank/DDBJ whole genome shotgun (WGS) entry which is preliminary data.</text>
</comment>
<name>A0A5B2XDB3_9PSEU</name>